<dbReference type="InterPro" id="IPR043128">
    <property type="entry name" value="Rev_trsase/Diguanyl_cyclase"/>
</dbReference>
<keyword evidence="5" id="KW-0255">Endonuclease</keyword>
<keyword evidence="9" id="KW-0175">Coiled coil</keyword>
<sequence>MTAERTRAPPWQPDLRHDGDGGLVVPLRDATLVVVAAPTCAVLEAAARCALMDEMAHTQHTMQAQINLNTDAVNQVILDHQHLATQVEATGKAVARLTLEQMARDMEESVDSYSQSSDFQLSPNHRVPPQKKAGIPHPHRSNLDHKIQWLMRGVYSGIHVGHGSGITSRRHALNGLLDLKQSGTMEEYVDAFETLQYQAQVPETMERAIMLAKIQQELHEKNSAKSHKSNVGGKGLTFLLGNQILNPRGDLTDEVLTQLAMEDSLAAEFGTLYLNAVAGTETGCCFKLRALVNNKVMLILVDSGSSHSFEFADVFTAPTALPPHRSYDHTITLLPGSVPVNSKPYRYSPLRKDGIERQVKVLLDQGWIVHSTSPFASPVLLVQKKDGSWRLCVDYRRLNALTVKNRFPIPVVEKILDELAGTTHFTKLDLIAGYHQVRMAPQDEHKTAFKTHHGHYQFRAMPFGLTNAPATFQCIMNDILEPFLRKYVLVFMDDILIYSSSLQQHVQHLRAVLMKLREHQFYLKPSKCSFAQPQIEYLGHIISQEGVATDPSKTAAMQQWPVPTSATELRGFLGLTGYYRRFIKGYGLIVRPLHNLLKKNALKWSDQAQEAFLALNKQAMQEAPVLALPDFQEVFVVETDACALGIGAVLMQHNRPLAFLSKALAAKQQHLSIYEKEFLALIMVVEKWQSYLQSTEFIIRTDHRGLAYLLEMNLHSEMQRKAMAQLMGLQFKVVYRKGKENVTADALSRVAHLMAIQAVSVVQPVWVQEVLNSDVTDSQAQQLLTQLAIHSPDENGFALVDGLIKHKGHIWKLFGWKGLRWDVDDFVKQCQVCQQAKHELVRSPGLQQPLPVPKGAWTDATMDFIEGLPKSESYDSILVVVDRLTKMAHFIPLKHPFIARIFLDHIVKLHGVPSTIVTDRDRIFLSTFWKELFQLLGTKLISSMAYHPQTDGQTERVNQCLEMYLWCSIYASPKDWKKWLPLAELWYNSSHHSSLGCSPFKALYGYDPNVGTLPDTQGSTSISVDQMIQDRQAHIDSLKAHLAAAQNKMKLFADRARTQREFQVNDRVLLRLQPYVQISVANQPYPKLAFKYFGPYTVVERTGGAAYRLNLPPGSLIHPVFHVSQLKPFTPDFSPVFSDVSTFVPLDTVDVSPEVILDRRLVKKGNQAITQVLIKWSNLPASSATWEDYDVLKTRIPAAFAWGQATS</sequence>
<accession>A0AAQ3PJ83</accession>
<dbReference type="GO" id="GO:0006508">
    <property type="term" value="P:proteolysis"/>
    <property type="evidence" value="ECO:0007669"/>
    <property type="project" value="UniProtKB-KW"/>
</dbReference>
<feature type="region of interest" description="Disordered" evidence="10">
    <location>
        <begin position="1"/>
        <end position="20"/>
    </location>
</feature>
<evidence type="ECO:0000256" key="10">
    <source>
        <dbReference type="SAM" id="MobiDB-lite"/>
    </source>
</evidence>
<keyword evidence="4" id="KW-0540">Nuclease</keyword>
<gene>
    <name evidence="13" type="ORF">U9M48_003975</name>
</gene>
<dbReference type="InterPro" id="IPR016197">
    <property type="entry name" value="Chromo-like_dom_sf"/>
</dbReference>
<organism evidence="13 14">
    <name type="scientific">Paspalum notatum var. saurae</name>
    <dbReference type="NCBI Taxonomy" id="547442"/>
    <lineage>
        <taxon>Eukaryota</taxon>
        <taxon>Viridiplantae</taxon>
        <taxon>Streptophyta</taxon>
        <taxon>Embryophyta</taxon>
        <taxon>Tracheophyta</taxon>
        <taxon>Spermatophyta</taxon>
        <taxon>Magnoliopsida</taxon>
        <taxon>Liliopsida</taxon>
        <taxon>Poales</taxon>
        <taxon>Poaceae</taxon>
        <taxon>PACMAD clade</taxon>
        <taxon>Panicoideae</taxon>
        <taxon>Andropogonodae</taxon>
        <taxon>Paspaleae</taxon>
        <taxon>Paspalinae</taxon>
        <taxon>Paspalum</taxon>
    </lineage>
</organism>
<dbReference type="InterPro" id="IPR000477">
    <property type="entry name" value="RT_dom"/>
</dbReference>
<dbReference type="Pfam" id="PF00385">
    <property type="entry name" value="Chromo"/>
    <property type="match status" value="1"/>
</dbReference>
<dbReference type="SUPFAM" id="SSF53098">
    <property type="entry name" value="Ribonuclease H-like"/>
    <property type="match status" value="1"/>
</dbReference>
<dbReference type="FunFam" id="3.10.10.10:FF:000007">
    <property type="entry name" value="Retrovirus-related Pol polyprotein from transposon 17.6-like Protein"/>
    <property type="match status" value="1"/>
</dbReference>
<dbReference type="PANTHER" id="PTHR37984">
    <property type="entry name" value="PROTEIN CBG26694"/>
    <property type="match status" value="1"/>
</dbReference>
<protein>
    <submittedName>
        <fullName evidence="13">Uncharacterized protein</fullName>
    </submittedName>
</protein>
<keyword evidence="14" id="KW-1185">Reference proteome</keyword>
<evidence type="ECO:0000256" key="9">
    <source>
        <dbReference type="SAM" id="Coils"/>
    </source>
</evidence>
<dbReference type="CDD" id="cd01647">
    <property type="entry name" value="RT_LTR"/>
    <property type="match status" value="1"/>
</dbReference>
<feature type="compositionally biased region" description="Polar residues" evidence="10">
    <location>
        <begin position="111"/>
        <end position="123"/>
    </location>
</feature>
<name>A0AAQ3PJ83_PASNO</name>
<dbReference type="Pfam" id="PF24626">
    <property type="entry name" value="SH3_Tf2-1"/>
    <property type="match status" value="1"/>
</dbReference>
<evidence type="ECO:0000256" key="6">
    <source>
        <dbReference type="ARBA" id="ARBA00022801"/>
    </source>
</evidence>
<dbReference type="Pfam" id="PF00078">
    <property type="entry name" value="RVT_1"/>
    <property type="match status" value="1"/>
</dbReference>
<dbReference type="CDD" id="cd09274">
    <property type="entry name" value="RNase_HI_RT_Ty3"/>
    <property type="match status" value="1"/>
</dbReference>
<feature type="region of interest" description="Disordered" evidence="10">
    <location>
        <begin position="108"/>
        <end position="140"/>
    </location>
</feature>
<keyword evidence="2" id="KW-0808">Transferase</keyword>
<dbReference type="GO" id="GO:0003676">
    <property type="term" value="F:nucleic acid binding"/>
    <property type="evidence" value="ECO:0007669"/>
    <property type="project" value="InterPro"/>
</dbReference>
<evidence type="ECO:0000256" key="2">
    <source>
        <dbReference type="ARBA" id="ARBA00022679"/>
    </source>
</evidence>
<dbReference type="InterPro" id="IPR043502">
    <property type="entry name" value="DNA/RNA_pol_sf"/>
</dbReference>
<dbReference type="InterPro" id="IPR050951">
    <property type="entry name" value="Retrovirus_Pol_polyprotein"/>
</dbReference>
<dbReference type="InterPro" id="IPR012337">
    <property type="entry name" value="RNaseH-like_sf"/>
</dbReference>
<dbReference type="Gene3D" id="3.30.70.270">
    <property type="match status" value="2"/>
</dbReference>
<dbReference type="FunFam" id="3.30.70.270:FF:000020">
    <property type="entry name" value="Transposon Tf2-6 polyprotein-like Protein"/>
    <property type="match status" value="1"/>
</dbReference>
<dbReference type="InterPro" id="IPR041577">
    <property type="entry name" value="RT_RNaseH_2"/>
</dbReference>
<keyword evidence="6" id="KW-0378">Hydrolase</keyword>
<dbReference type="InterPro" id="IPR001584">
    <property type="entry name" value="Integrase_cat-core"/>
</dbReference>
<evidence type="ECO:0000256" key="4">
    <source>
        <dbReference type="ARBA" id="ARBA00022722"/>
    </source>
</evidence>
<evidence type="ECO:0000259" key="11">
    <source>
        <dbReference type="PROSITE" id="PS50878"/>
    </source>
</evidence>
<dbReference type="AlphaFoldDB" id="A0AAQ3PJ83"/>
<dbReference type="Gene3D" id="3.10.10.10">
    <property type="entry name" value="HIV Type 1 Reverse Transcriptase, subunit A, domain 1"/>
    <property type="match status" value="1"/>
</dbReference>
<keyword evidence="1" id="KW-0645">Protease</keyword>
<dbReference type="PANTHER" id="PTHR37984:SF5">
    <property type="entry name" value="PROTEIN NYNRIN-LIKE"/>
    <property type="match status" value="1"/>
</dbReference>
<evidence type="ECO:0000259" key="12">
    <source>
        <dbReference type="PROSITE" id="PS50994"/>
    </source>
</evidence>
<evidence type="ECO:0000256" key="8">
    <source>
        <dbReference type="ARBA" id="ARBA00023268"/>
    </source>
</evidence>
<evidence type="ECO:0000256" key="1">
    <source>
        <dbReference type="ARBA" id="ARBA00022670"/>
    </source>
</evidence>
<reference evidence="13 14" key="1">
    <citation type="submission" date="2024-02" db="EMBL/GenBank/DDBJ databases">
        <title>High-quality chromosome-scale genome assembly of Pensacola bahiagrass (Paspalum notatum Flugge var. saurae).</title>
        <authorList>
            <person name="Vega J.M."/>
            <person name="Podio M."/>
            <person name="Orjuela J."/>
            <person name="Siena L.A."/>
            <person name="Pessino S.C."/>
            <person name="Combes M.C."/>
            <person name="Mariac C."/>
            <person name="Albertini E."/>
            <person name="Pupilli F."/>
            <person name="Ortiz J.P.A."/>
            <person name="Leblanc O."/>
        </authorList>
    </citation>
    <scope>NUCLEOTIDE SEQUENCE [LARGE SCALE GENOMIC DNA]</scope>
    <source>
        <strain evidence="13">R1</strain>
        <tissue evidence="13">Leaf</tissue>
    </source>
</reference>
<dbReference type="Gene3D" id="3.30.420.10">
    <property type="entry name" value="Ribonuclease H-like superfamily/Ribonuclease H"/>
    <property type="match status" value="1"/>
</dbReference>
<dbReference type="InterPro" id="IPR056924">
    <property type="entry name" value="SH3_Tf2-1"/>
</dbReference>
<keyword evidence="7" id="KW-0695">RNA-directed DNA polymerase</keyword>
<evidence type="ECO:0000256" key="7">
    <source>
        <dbReference type="ARBA" id="ARBA00022918"/>
    </source>
</evidence>
<evidence type="ECO:0000256" key="3">
    <source>
        <dbReference type="ARBA" id="ARBA00022695"/>
    </source>
</evidence>
<feature type="coiled-coil region" evidence="9">
    <location>
        <begin position="1028"/>
        <end position="1055"/>
    </location>
</feature>
<dbReference type="GO" id="GO:0003964">
    <property type="term" value="F:RNA-directed DNA polymerase activity"/>
    <property type="evidence" value="ECO:0007669"/>
    <property type="project" value="UniProtKB-KW"/>
</dbReference>
<dbReference type="InterPro" id="IPR023780">
    <property type="entry name" value="Chromo_domain"/>
</dbReference>
<dbReference type="PROSITE" id="PS50878">
    <property type="entry name" value="RT_POL"/>
    <property type="match status" value="1"/>
</dbReference>
<proteinExistence type="predicted"/>
<evidence type="ECO:0000313" key="14">
    <source>
        <dbReference type="Proteomes" id="UP001341281"/>
    </source>
</evidence>
<dbReference type="GO" id="GO:0004519">
    <property type="term" value="F:endonuclease activity"/>
    <property type="evidence" value="ECO:0007669"/>
    <property type="project" value="UniProtKB-KW"/>
</dbReference>
<dbReference type="GO" id="GO:0008233">
    <property type="term" value="F:peptidase activity"/>
    <property type="evidence" value="ECO:0007669"/>
    <property type="project" value="UniProtKB-KW"/>
</dbReference>
<dbReference type="Pfam" id="PF17919">
    <property type="entry name" value="RT_RNaseH_2"/>
    <property type="match status" value="1"/>
</dbReference>
<dbReference type="SUPFAM" id="SSF54160">
    <property type="entry name" value="Chromo domain-like"/>
    <property type="match status" value="1"/>
</dbReference>
<dbReference type="EMBL" id="CP144745">
    <property type="protein sequence ID" value="WVZ52979.1"/>
    <property type="molecule type" value="Genomic_DNA"/>
</dbReference>
<dbReference type="SUPFAM" id="SSF56672">
    <property type="entry name" value="DNA/RNA polymerases"/>
    <property type="match status" value="1"/>
</dbReference>
<feature type="domain" description="Integrase catalytic" evidence="12">
    <location>
        <begin position="847"/>
        <end position="1007"/>
    </location>
</feature>
<dbReference type="GO" id="GO:0015074">
    <property type="term" value="P:DNA integration"/>
    <property type="evidence" value="ECO:0007669"/>
    <property type="project" value="InterPro"/>
</dbReference>
<evidence type="ECO:0000256" key="5">
    <source>
        <dbReference type="ARBA" id="ARBA00022759"/>
    </source>
</evidence>
<dbReference type="InterPro" id="IPR036397">
    <property type="entry name" value="RNaseH_sf"/>
</dbReference>
<dbReference type="Gene3D" id="2.40.50.40">
    <property type="match status" value="1"/>
</dbReference>
<evidence type="ECO:0000313" key="13">
    <source>
        <dbReference type="EMBL" id="WVZ52979.1"/>
    </source>
</evidence>
<keyword evidence="3" id="KW-0548">Nucleotidyltransferase</keyword>
<feature type="domain" description="Reverse transcriptase" evidence="11">
    <location>
        <begin position="363"/>
        <end position="542"/>
    </location>
</feature>
<keyword evidence="8" id="KW-0511">Multifunctional enzyme</keyword>
<dbReference type="PROSITE" id="PS50994">
    <property type="entry name" value="INTEGRASE"/>
    <property type="match status" value="1"/>
</dbReference>
<dbReference type="Proteomes" id="UP001341281">
    <property type="component" value="Chromosome 01"/>
</dbReference>